<name>A0ABY7G494_MYAAR</name>
<protein>
    <submittedName>
        <fullName evidence="1">Uncharacterized protein</fullName>
    </submittedName>
</protein>
<reference evidence="1" key="1">
    <citation type="submission" date="2022-11" db="EMBL/GenBank/DDBJ databases">
        <title>Centuries of genome instability and evolution in soft-shell clam transmissible cancer (bioRxiv).</title>
        <authorList>
            <person name="Hart S.F.M."/>
            <person name="Yonemitsu M.A."/>
            <person name="Giersch R.M."/>
            <person name="Beal B.F."/>
            <person name="Arriagada G."/>
            <person name="Davis B.W."/>
            <person name="Ostrander E.A."/>
            <person name="Goff S.P."/>
            <person name="Metzger M.J."/>
        </authorList>
    </citation>
    <scope>NUCLEOTIDE SEQUENCE</scope>
    <source>
        <strain evidence="1">MELC-2E11</strain>
        <tissue evidence="1">Siphon/mantle</tissue>
    </source>
</reference>
<gene>
    <name evidence="1" type="ORF">MAR_002836</name>
</gene>
<proteinExistence type="predicted"/>
<organism evidence="1 2">
    <name type="scientific">Mya arenaria</name>
    <name type="common">Soft-shell clam</name>
    <dbReference type="NCBI Taxonomy" id="6604"/>
    <lineage>
        <taxon>Eukaryota</taxon>
        <taxon>Metazoa</taxon>
        <taxon>Spiralia</taxon>
        <taxon>Lophotrochozoa</taxon>
        <taxon>Mollusca</taxon>
        <taxon>Bivalvia</taxon>
        <taxon>Autobranchia</taxon>
        <taxon>Heteroconchia</taxon>
        <taxon>Euheterodonta</taxon>
        <taxon>Imparidentia</taxon>
        <taxon>Neoheterodontei</taxon>
        <taxon>Myida</taxon>
        <taxon>Myoidea</taxon>
        <taxon>Myidae</taxon>
        <taxon>Mya</taxon>
    </lineage>
</organism>
<accession>A0ABY7G494</accession>
<dbReference type="EMBL" id="CP111027">
    <property type="protein sequence ID" value="WAR29268.1"/>
    <property type="molecule type" value="Genomic_DNA"/>
</dbReference>
<evidence type="ECO:0000313" key="1">
    <source>
        <dbReference type="EMBL" id="WAR29268.1"/>
    </source>
</evidence>
<keyword evidence="2" id="KW-1185">Reference proteome</keyword>
<sequence length="81" mass="9669">MVTHKKRSHISVGYVMLNVLGKISYKHILYDITHTKPCLWNYIFSLNAFRREAMQMPHEKKHTCVTYVMMHPQIKFVYGNI</sequence>
<evidence type="ECO:0000313" key="2">
    <source>
        <dbReference type="Proteomes" id="UP001164746"/>
    </source>
</evidence>
<dbReference type="Proteomes" id="UP001164746">
    <property type="component" value="Chromosome 16"/>
</dbReference>